<dbReference type="Pfam" id="PF02342">
    <property type="entry name" value="TerD"/>
    <property type="match status" value="1"/>
</dbReference>
<organism evidence="3 4">
    <name type="scientific">Eimeria acervulina</name>
    <name type="common">Coccidian parasite</name>
    <dbReference type="NCBI Taxonomy" id="5801"/>
    <lineage>
        <taxon>Eukaryota</taxon>
        <taxon>Sar</taxon>
        <taxon>Alveolata</taxon>
        <taxon>Apicomplexa</taxon>
        <taxon>Conoidasida</taxon>
        <taxon>Coccidia</taxon>
        <taxon>Eucoccidiorida</taxon>
        <taxon>Eimeriorina</taxon>
        <taxon>Eimeriidae</taxon>
        <taxon>Eimeria</taxon>
    </lineage>
</organism>
<keyword evidence="4" id="KW-1185">Reference proteome</keyword>
<dbReference type="OrthoDB" id="346897at2759"/>
<dbReference type="OMA" id="PDTCHSI"/>
<dbReference type="PANTHER" id="PTHR32097">
    <property type="entry name" value="CAMP-BINDING PROTEIN 1-RELATED"/>
    <property type="match status" value="1"/>
</dbReference>
<evidence type="ECO:0000313" key="4">
    <source>
        <dbReference type="Proteomes" id="UP000018050"/>
    </source>
</evidence>
<proteinExistence type="predicted"/>
<sequence length="262" mass="28850">MPTHRLSSGYSGYLPGGAAADEDQQQQPARSDTFYGRLGSTSKEKSHEMTPTRRVSFSQLSSLRKICVRLSFDEDAYPGGIDIDIFALLFDTECSFVDCIFYKHPEDASSSFSLNQKTNSLAIDLETVPDTCHSIILAAAVYTTGMSIAELEGGVIEICGGFMGPVLFSIPLQSLQPNTKNAADAAGLVFFGISEFNGKWRCRSLEKFCKAELPSLMEVAKAREQEEMIFLNIPPHNLVALILFNVEQLHFTPLAFSSCDFM</sequence>
<accession>U6GFY5</accession>
<dbReference type="EMBL" id="HG670877">
    <property type="protein sequence ID" value="CDI78492.1"/>
    <property type="molecule type" value="Genomic_DNA"/>
</dbReference>
<reference evidence="3" key="1">
    <citation type="submission" date="2013-10" db="EMBL/GenBank/DDBJ databases">
        <title>Genomic analysis of the causative agents of coccidiosis in chickens.</title>
        <authorList>
            <person name="Reid A.J."/>
            <person name="Blake D."/>
            <person name="Billington K."/>
            <person name="Browne H."/>
            <person name="Dunn M."/>
            <person name="Hung S."/>
            <person name="Kawahara F."/>
            <person name="Miranda-Saavedra D."/>
            <person name="Mourier T."/>
            <person name="Nagra H."/>
            <person name="Otto T.D."/>
            <person name="Rawlings N."/>
            <person name="Sanchez A."/>
            <person name="Sanders M."/>
            <person name="Subramaniam C."/>
            <person name="Tay Y."/>
            <person name="Dear P."/>
            <person name="Doerig C."/>
            <person name="Gruber A."/>
            <person name="Parkinson J."/>
            <person name="Shirley M."/>
            <person name="Wan K.L."/>
            <person name="Berriman M."/>
            <person name="Tomley F."/>
            <person name="Pain A."/>
        </authorList>
    </citation>
    <scope>NUCLEOTIDE SEQUENCE</scope>
    <source>
        <strain evidence="3">Houghton</strain>
    </source>
</reference>
<feature type="region of interest" description="Disordered" evidence="1">
    <location>
        <begin position="1"/>
        <end position="52"/>
    </location>
</feature>
<feature type="compositionally biased region" description="Low complexity" evidence="1">
    <location>
        <begin position="1"/>
        <end position="29"/>
    </location>
</feature>
<gene>
    <name evidence="3" type="ORF">EAH_00034110</name>
</gene>
<dbReference type="VEuPathDB" id="ToxoDB:EAH_00034110"/>
<dbReference type="RefSeq" id="XP_013251276.1">
    <property type="nucleotide sequence ID" value="XM_013395822.1"/>
</dbReference>
<dbReference type="AlphaFoldDB" id="U6GFY5"/>
<evidence type="ECO:0000259" key="2">
    <source>
        <dbReference type="Pfam" id="PF02342"/>
    </source>
</evidence>
<feature type="compositionally biased region" description="Basic and acidic residues" evidence="1">
    <location>
        <begin position="42"/>
        <end position="51"/>
    </location>
</feature>
<dbReference type="Gene3D" id="2.60.60.30">
    <property type="entry name" value="sav2460 like domains"/>
    <property type="match status" value="1"/>
</dbReference>
<evidence type="ECO:0000256" key="1">
    <source>
        <dbReference type="SAM" id="MobiDB-lite"/>
    </source>
</evidence>
<name>U6GFY5_EIMAC</name>
<dbReference type="InterPro" id="IPR051324">
    <property type="entry name" value="Stress/Tellurium_Resist"/>
</dbReference>
<feature type="domain" description="TerD" evidence="2">
    <location>
        <begin position="47"/>
        <end position="165"/>
    </location>
</feature>
<dbReference type="InterPro" id="IPR003325">
    <property type="entry name" value="TerD"/>
</dbReference>
<reference evidence="3" key="2">
    <citation type="submission" date="2013-10" db="EMBL/GenBank/DDBJ databases">
        <authorList>
            <person name="Aslett M."/>
        </authorList>
    </citation>
    <scope>NUCLEOTIDE SEQUENCE</scope>
    <source>
        <strain evidence="3">Houghton</strain>
    </source>
</reference>
<dbReference type="PANTHER" id="PTHR32097:SF17">
    <property type="entry name" value="CAMP-BINDING PROTEIN 1-RELATED"/>
    <property type="match status" value="1"/>
</dbReference>
<dbReference type="GeneID" id="25271481"/>
<protein>
    <recommendedName>
        <fullName evidence="2">TerD domain-containing protein</fullName>
    </recommendedName>
</protein>
<dbReference type="Proteomes" id="UP000018050">
    <property type="component" value="Unassembled WGS sequence"/>
</dbReference>
<evidence type="ECO:0000313" key="3">
    <source>
        <dbReference type="EMBL" id="CDI78492.1"/>
    </source>
</evidence>